<keyword evidence="1" id="KW-0812">Transmembrane</keyword>
<keyword evidence="3" id="KW-1185">Reference proteome</keyword>
<keyword evidence="1" id="KW-0472">Membrane</keyword>
<accession>A0A9N8HBG0</accession>
<dbReference type="SUPFAM" id="SSF52047">
    <property type="entry name" value="RNI-like"/>
    <property type="match status" value="1"/>
</dbReference>
<dbReference type="Proteomes" id="UP001153069">
    <property type="component" value="Unassembled WGS sequence"/>
</dbReference>
<organism evidence="2 3">
    <name type="scientific">Seminavis robusta</name>
    <dbReference type="NCBI Taxonomy" id="568900"/>
    <lineage>
        <taxon>Eukaryota</taxon>
        <taxon>Sar</taxon>
        <taxon>Stramenopiles</taxon>
        <taxon>Ochrophyta</taxon>
        <taxon>Bacillariophyta</taxon>
        <taxon>Bacillariophyceae</taxon>
        <taxon>Bacillariophycidae</taxon>
        <taxon>Naviculales</taxon>
        <taxon>Naviculaceae</taxon>
        <taxon>Seminavis</taxon>
    </lineage>
</organism>
<evidence type="ECO:0000313" key="2">
    <source>
        <dbReference type="EMBL" id="CAB9503968.1"/>
    </source>
</evidence>
<dbReference type="AlphaFoldDB" id="A0A9N8HBG0"/>
<protein>
    <submittedName>
        <fullName evidence="2">Uncharacterized protein</fullName>
    </submittedName>
</protein>
<feature type="transmembrane region" description="Helical" evidence="1">
    <location>
        <begin position="666"/>
        <end position="693"/>
    </location>
</feature>
<evidence type="ECO:0000313" key="3">
    <source>
        <dbReference type="Proteomes" id="UP001153069"/>
    </source>
</evidence>
<dbReference type="EMBL" id="CAICTM010000180">
    <property type="protein sequence ID" value="CAB9503968.1"/>
    <property type="molecule type" value="Genomic_DNA"/>
</dbReference>
<proteinExistence type="predicted"/>
<evidence type="ECO:0000256" key="1">
    <source>
        <dbReference type="SAM" id="Phobius"/>
    </source>
</evidence>
<dbReference type="Gene3D" id="3.80.10.10">
    <property type="entry name" value="Ribonuclease Inhibitor"/>
    <property type="match status" value="1"/>
</dbReference>
<dbReference type="InterPro" id="IPR032675">
    <property type="entry name" value="LRR_dom_sf"/>
</dbReference>
<reference evidence="2" key="1">
    <citation type="submission" date="2020-06" db="EMBL/GenBank/DDBJ databases">
        <authorList>
            <consortium name="Plant Systems Biology data submission"/>
        </authorList>
    </citation>
    <scope>NUCLEOTIDE SEQUENCE</scope>
    <source>
        <strain evidence="2">D6</strain>
    </source>
</reference>
<comment type="caution">
    <text evidence="2">The sequence shown here is derived from an EMBL/GenBank/DDBJ whole genome shotgun (WGS) entry which is preliminary data.</text>
</comment>
<keyword evidence="1" id="KW-1133">Transmembrane helix</keyword>
<sequence length="711" mass="78573">MSIELRSLNSIRNATQALTAGDYSTASRLNLRLFTSYFTSATTDQYEEHLVTFMESLDASTRQLDSLDIRPTISDMKHSKDCLLPVRALATAIEKASSLEVLYMVNLCLVGSKQDFERLAVALQGCVRLKKFYYACGTRLITTNDEHSNDDDDDEAISPISGVLETLGKNFALESVEMYFGTDLGKLSLSTLTSLGRPIWLNKLWICTRDFSDEETVALVNGLTTSAKEHLTSLFLCTKGLATNGSKALADFLATRRPNLIDIHLVINSIDTTTASAETVLRTLTRGLGESLCTSMRLAFPSVHMSEALVHLRAMLRGNYGVAKLQLEKCKSDSSKRIKTTDEECDFLIKANKLGRGDLFQRDNNDSSFPTEEEGECTWMTLFGATEGSLDNIYYLVRSHPNEFATMGLHDCSENMVPTTRVMKNLLRQSIESFGRKAVVIDSALTRTGRARTAAINTAVDRIELALSNEMEDTAASIVGDTEALLSTETRLLKKRMESESANLSSQLKLTKQSLKQSMAGKVQAQTTEMKCFIEGQTQAVQSYMDSALPVNLNVFSREVQDNLRVGIESALAEQTTELDAVVKSALAEQEMTTEAMFKSVLTKREKMAETKLKKALAEQEKAMETKFKAELAGHKDGLVQIQSSLLAMKDDAKVHSDRNGSSISVLLVVVAILVIVSLFLAAGVASLLFLIYTNRADELRSWLERLVHDM</sequence>
<gene>
    <name evidence="2" type="ORF">SEMRO_181_G079200.1</name>
</gene>
<name>A0A9N8HBG0_9STRA</name>